<dbReference type="RefSeq" id="WP_119785789.1">
    <property type="nucleotide sequence ID" value="NZ_QYUQ01000002.1"/>
</dbReference>
<dbReference type="PANTHER" id="PTHR30537:SF3">
    <property type="entry name" value="TRANSCRIPTIONAL REGULATORY PROTEIN"/>
    <property type="match status" value="1"/>
</dbReference>
<dbReference type="InterPro" id="IPR036390">
    <property type="entry name" value="WH_DNA-bd_sf"/>
</dbReference>
<reference evidence="7" key="1">
    <citation type="submission" date="2018-09" db="EMBL/GenBank/DDBJ databases">
        <authorList>
            <person name="Zhu H."/>
        </authorList>
    </citation>
    <scope>NUCLEOTIDE SEQUENCE [LARGE SCALE GENOMIC DNA]</scope>
    <source>
        <strain evidence="7">K1S02-23</strain>
    </source>
</reference>
<evidence type="ECO:0000313" key="6">
    <source>
        <dbReference type="EMBL" id="RJG02284.1"/>
    </source>
</evidence>
<keyword evidence="2" id="KW-0805">Transcription regulation</keyword>
<evidence type="ECO:0000256" key="4">
    <source>
        <dbReference type="ARBA" id="ARBA00023163"/>
    </source>
</evidence>
<dbReference type="InterPro" id="IPR000847">
    <property type="entry name" value="LysR_HTH_N"/>
</dbReference>
<dbReference type="InterPro" id="IPR005119">
    <property type="entry name" value="LysR_subst-bd"/>
</dbReference>
<organism evidence="6 7">
    <name type="scientific">Noviherbaspirillum sedimenti</name>
    <dbReference type="NCBI Taxonomy" id="2320865"/>
    <lineage>
        <taxon>Bacteria</taxon>
        <taxon>Pseudomonadati</taxon>
        <taxon>Pseudomonadota</taxon>
        <taxon>Betaproteobacteria</taxon>
        <taxon>Burkholderiales</taxon>
        <taxon>Oxalobacteraceae</taxon>
        <taxon>Noviherbaspirillum</taxon>
    </lineage>
</organism>
<dbReference type="Pfam" id="PF00126">
    <property type="entry name" value="HTH_1"/>
    <property type="match status" value="1"/>
</dbReference>
<name>A0A3A3G358_9BURK</name>
<dbReference type="InterPro" id="IPR058163">
    <property type="entry name" value="LysR-type_TF_proteobact-type"/>
</dbReference>
<evidence type="ECO:0000256" key="1">
    <source>
        <dbReference type="ARBA" id="ARBA00009437"/>
    </source>
</evidence>
<dbReference type="EMBL" id="QYUQ01000002">
    <property type="protein sequence ID" value="RJG02284.1"/>
    <property type="molecule type" value="Genomic_DNA"/>
</dbReference>
<dbReference type="Gene3D" id="3.40.190.290">
    <property type="match status" value="1"/>
</dbReference>
<dbReference type="GO" id="GO:0043565">
    <property type="term" value="F:sequence-specific DNA binding"/>
    <property type="evidence" value="ECO:0007669"/>
    <property type="project" value="TreeGrafter"/>
</dbReference>
<evidence type="ECO:0000256" key="3">
    <source>
        <dbReference type="ARBA" id="ARBA00023125"/>
    </source>
</evidence>
<dbReference type="Pfam" id="PF03466">
    <property type="entry name" value="LysR_substrate"/>
    <property type="match status" value="1"/>
</dbReference>
<keyword evidence="3" id="KW-0238">DNA-binding</keyword>
<dbReference type="PANTHER" id="PTHR30537">
    <property type="entry name" value="HTH-TYPE TRANSCRIPTIONAL REGULATOR"/>
    <property type="match status" value="1"/>
</dbReference>
<evidence type="ECO:0000256" key="2">
    <source>
        <dbReference type="ARBA" id="ARBA00023015"/>
    </source>
</evidence>
<dbReference type="Gene3D" id="1.10.10.10">
    <property type="entry name" value="Winged helix-like DNA-binding domain superfamily/Winged helix DNA-binding domain"/>
    <property type="match status" value="1"/>
</dbReference>
<comment type="similarity">
    <text evidence="1">Belongs to the LysR transcriptional regulatory family.</text>
</comment>
<evidence type="ECO:0000313" key="7">
    <source>
        <dbReference type="Proteomes" id="UP000266327"/>
    </source>
</evidence>
<dbReference type="AlphaFoldDB" id="A0A3A3G358"/>
<dbReference type="OrthoDB" id="570111at2"/>
<evidence type="ECO:0000259" key="5">
    <source>
        <dbReference type="PROSITE" id="PS50931"/>
    </source>
</evidence>
<dbReference type="GO" id="GO:0003700">
    <property type="term" value="F:DNA-binding transcription factor activity"/>
    <property type="evidence" value="ECO:0007669"/>
    <property type="project" value="InterPro"/>
</dbReference>
<keyword evidence="7" id="KW-1185">Reference proteome</keyword>
<proteinExistence type="inferred from homology"/>
<comment type="caution">
    <text evidence="6">The sequence shown here is derived from an EMBL/GenBank/DDBJ whole genome shotgun (WGS) entry which is preliminary data.</text>
</comment>
<protein>
    <submittedName>
        <fullName evidence="6">LysR family transcriptional regulator</fullName>
    </submittedName>
</protein>
<keyword evidence="4" id="KW-0804">Transcription</keyword>
<dbReference type="SUPFAM" id="SSF53850">
    <property type="entry name" value="Periplasmic binding protein-like II"/>
    <property type="match status" value="1"/>
</dbReference>
<sequence length="315" mass="34968">MQNKIPSQAAQLNWDNLRIFLAVARSQSALEAAAQLGMDHSTVSRRLHRLEKEIGSKLFDRNPHGHLLTSAGHRLLEHVERIEGTLAQIDSEIGGGDQVLTGQVRLGATEGFGSYFLAPHLAHFCARHPAITVELLAVPRFVNLSKREADLAISVERPQTGSHVFCKLSDYRLQMYATVEYLEAHPPICSLEDLAGHSMIGYVDELSFSAELRYLQQLAPAAPVPLRSTSIVAQLFAARRGQGLAVLPCFLAATAPELVPVLPGIADVIRSFWLIAPKERQEVARVRALWDYLRQVSESNREFLMGVGREIVWNR</sequence>
<dbReference type="InterPro" id="IPR036388">
    <property type="entry name" value="WH-like_DNA-bd_sf"/>
</dbReference>
<dbReference type="Proteomes" id="UP000266327">
    <property type="component" value="Unassembled WGS sequence"/>
</dbReference>
<accession>A0A3A3G358</accession>
<dbReference type="SUPFAM" id="SSF46785">
    <property type="entry name" value="Winged helix' DNA-binding domain"/>
    <property type="match status" value="1"/>
</dbReference>
<dbReference type="PROSITE" id="PS50931">
    <property type="entry name" value="HTH_LYSR"/>
    <property type="match status" value="1"/>
</dbReference>
<gene>
    <name evidence="6" type="ORF">D3878_12440</name>
</gene>
<feature type="domain" description="HTH lysR-type" evidence="5">
    <location>
        <begin position="12"/>
        <end position="69"/>
    </location>
</feature>
<dbReference type="GO" id="GO:0006351">
    <property type="term" value="P:DNA-templated transcription"/>
    <property type="evidence" value="ECO:0007669"/>
    <property type="project" value="TreeGrafter"/>
</dbReference>